<proteinExistence type="predicted"/>
<dbReference type="Gramene" id="EFJ16399">
    <property type="protein sequence ID" value="EFJ16399"/>
    <property type="gene ID" value="SELMODRAFT_421922"/>
</dbReference>
<dbReference type="Proteomes" id="UP000001514">
    <property type="component" value="Unassembled WGS sequence"/>
</dbReference>
<evidence type="ECO:0000313" key="2">
    <source>
        <dbReference type="Proteomes" id="UP000001514"/>
    </source>
</evidence>
<keyword evidence="2" id="KW-1185">Reference proteome</keyword>
<dbReference type="HOGENOM" id="CLU_1186707_0_0_1"/>
<evidence type="ECO:0000313" key="1">
    <source>
        <dbReference type="EMBL" id="EFJ16399.1"/>
    </source>
</evidence>
<sequence length="234" mass="26487">MPTNVAPSNGITTMISLATQPIQHGHSEAIRLCQRMEPDGVEPDEITYVTCDMQSLVEGRPVHDRIVRAGLENGALALQVAGYHLKGNFFGTFQDVRPFSPEYKKDCEVIKGLKAYIWRITRMERLPIRTRDLMDLMDVVSKLLYESLPGDSGKETRTTGEEIQGKSSFPLVEELPKKKREADVGDAKNLEEEDYKLLDGISKKPRLTKIVPKKYNLRAHEQHTATLCSMYQCH</sequence>
<dbReference type="InParanoid" id="D8SGS5"/>
<dbReference type="EMBL" id="GL377619">
    <property type="protein sequence ID" value="EFJ16399.1"/>
    <property type="molecule type" value="Genomic_DNA"/>
</dbReference>
<accession>D8SGS5</accession>
<organism evidence="2">
    <name type="scientific">Selaginella moellendorffii</name>
    <name type="common">Spikemoss</name>
    <dbReference type="NCBI Taxonomy" id="88036"/>
    <lineage>
        <taxon>Eukaryota</taxon>
        <taxon>Viridiplantae</taxon>
        <taxon>Streptophyta</taxon>
        <taxon>Embryophyta</taxon>
        <taxon>Tracheophyta</taxon>
        <taxon>Lycopodiopsida</taxon>
        <taxon>Selaginellales</taxon>
        <taxon>Selaginellaceae</taxon>
        <taxon>Selaginella</taxon>
    </lineage>
</organism>
<protein>
    <submittedName>
        <fullName evidence="1">Uncharacterized protein</fullName>
    </submittedName>
</protein>
<reference evidence="1 2" key="1">
    <citation type="journal article" date="2011" name="Science">
        <title>The Selaginella genome identifies genetic changes associated with the evolution of vascular plants.</title>
        <authorList>
            <person name="Banks J.A."/>
            <person name="Nishiyama T."/>
            <person name="Hasebe M."/>
            <person name="Bowman J.L."/>
            <person name="Gribskov M."/>
            <person name="dePamphilis C."/>
            <person name="Albert V.A."/>
            <person name="Aono N."/>
            <person name="Aoyama T."/>
            <person name="Ambrose B.A."/>
            <person name="Ashton N.W."/>
            <person name="Axtell M.J."/>
            <person name="Barker E."/>
            <person name="Barker M.S."/>
            <person name="Bennetzen J.L."/>
            <person name="Bonawitz N.D."/>
            <person name="Chapple C."/>
            <person name="Cheng C."/>
            <person name="Correa L.G."/>
            <person name="Dacre M."/>
            <person name="DeBarry J."/>
            <person name="Dreyer I."/>
            <person name="Elias M."/>
            <person name="Engstrom E.M."/>
            <person name="Estelle M."/>
            <person name="Feng L."/>
            <person name="Finet C."/>
            <person name="Floyd S.K."/>
            <person name="Frommer W.B."/>
            <person name="Fujita T."/>
            <person name="Gramzow L."/>
            <person name="Gutensohn M."/>
            <person name="Harholt J."/>
            <person name="Hattori M."/>
            <person name="Heyl A."/>
            <person name="Hirai T."/>
            <person name="Hiwatashi Y."/>
            <person name="Ishikawa M."/>
            <person name="Iwata M."/>
            <person name="Karol K.G."/>
            <person name="Koehler B."/>
            <person name="Kolukisaoglu U."/>
            <person name="Kubo M."/>
            <person name="Kurata T."/>
            <person name="Lalonde S."/>
            <person name="Li K."/>
            <person name="Li Y."/>
            <person name="Litt A."/>
            <person name="Lyons E."/>
            <person name="Manning G."/>
            <person name="Maruyama T."/>
            <person name="Michael T.P."/>
            <person name="Mikami K."/>
            <person name="Miyazaki S."/>
            <person name="Morinaga S."/>
            <person name="Murata T."/>
            <person name="Mueller-Roeber B."/>
            <person name="Nelson D.R."/>
            <person name="Obara M."/>
            <person name="Oguri Y."/>
            <person name="Olmstead R.G."/>
            <person name="Onodera N."/>
            <person name="Petersen B.L."/>
            <person name="Pils B."/>
            <person name="Prigge M."/>
            <person name="Rensing S.A."/>
            <person name="Riano-Pachon D.M."/>
            <person name="Roberts A.W."/>
            <person name="Sato Y."/>
            <person name="Scheller H.V."/>
            <person name="Schulz B."/>
            <person name="Schulz C."/>
            <person name="Shakirov E.V."/>
            <person name="Shibagaki N."/>
            <person name="Shinohara N."/>
            <person name="Shippen D.E."/>
            <person name="Soerensen I."/>
            <person name="Sotooka R."/>
            <person name="Sugimoto N."/>
            <person name="Sugita M."/>
            <person name="Sumikawa N."/>
            <person name="Tanurdzic M."/>
            <person name="Theissen G."/>
            <person name="Ulvskov P."/>
            <person name="Wakazuki S."/>
            <person name="Weng J.K."/>
            <person name="Willats W.W."/>
            <person name="Wipf D."/>
            <person name="Wolf P.G."/>
            <person name="Yang L."/>
            <person name="Zimmer A.D."/>
            <person name="Zhu Q."/>
            <person name="Mitros T."/>
            <person name="Hellsten U."/>
            <person name="Loque D."/>
            <person name="Otillar R."/>
            <person name="Salamov A."/>
            <person name="Schmutz J."/>
            <person name="Shapiro H."/>
            <person name="Lindquist E."/>
            <person name="Lucas S."/>
            <person name="Rokhsar D."/>
            <person name="Grigoriev I.V."/>
        </authorList>
    </citation>
    <scope>NUCLEOTIDE SEQUENCE [LARGE SCALE GENOMIC DNA]</scope>
</reference>
<dbReference type="AlphaFoldDB" id="D8SGS5"/>
<name>D8SGS5_SELML</name>
<dbReference type="KEGG" id="smo:SELMODRAFT_421922"/>
<gene>
    <name evidence="1" type="ORF">SELMODRAFT_421922</name>
</gene>